<dbReference type="InterPro" id="IPR009056">
    <property type="entry name" value="Cyt_c-like_dom"/>
</dbReference>
<dbReference type="PROSITE" id="PS51007">
    <property type="entry name" value="CYTC"/>
    <property type="match status" value="1"/>
</dbReference>
<sequence>MSKLKTSKFGLGLAAGAMALGLSTAGIAAEHASGFNGIGKNITDKAIEPWDISVFYDGENLPKGSGTVEAGQDPYDTQCAMCHGAFGEGAEGYPKMAGDPMPQFIESLKQGLDGVGNRGVNNAWGHAPTLFDMIKRHMPFYAPGTMGVDESYAVTCYVLNLANIVDYEFTCSNETMADVKMPAADYYVTDTRPDTDNQRCMSDCYDYEPKVVGAAVTGVSE</sequence>
<dbReference type="Pfam" id="PF00034">
    <property type="entry name" value="Cytochrom_C"/>
    <property type="match status" value="1"/>
</dbReference>
<keyword evidence="5" id="KW-0732">Signal</keyword>
<keyword evidence="8" id="KW-1185">Reference proteome</keyword>
<proteinExistence type="predicted"/>
<organism evidence="7 8">
    <name type="scientific">Guyparkeria halophila</name>
    <dbReference type="NCBI Taxonomy" id="47960"/>
    <lineage>
        <taxon>Bacteria</taxon>
        <taxon>Pseudomonadati</taxon>
        <taxon>Pseudomonadota</taxon>
        <taxon>Gammaproteobacteria</taxon>
        <taxon>Chromatiales</taxon>
        <taxon>Thioalkalibacteraceae</taxon>
        <taxon>Guyparkeria</taxon>
    </lineage>
</organism>
<dbReference type="InterPro" id="IPR036909">
    <property type="entry name" value="Cyt_c-like_dom_sf"/>
</dbReference>
<dbReference type="Gene3D" id="1.10.760.10">
    <property type="entry name" value="Cytochrome c-like domain"/>
    <property type="match status" value="1"/>
</dbReference>
<feature type="domain" description="Cytochrome c" evidence="6">
    <location>
        <begin position="66"/>
        <end position="162"/>
    </location>
</feature>
<keyword evidence="3 4" id="KW-0408">Iron</keyword>
<dbReference type="Proteomes" id="UP000427716">
    <property type="component" value="Chromosome"/>
</dbReference>
<evidence type="ECO:0000313" key="8">
    <source>
        <dbReference type="Proteomes" id="UP000427716"/>
    </source>
</evidence>
<dbReference type="GO" id="GO:0009055">
    <property type="term" value="F:electron transfer activity"/>
    <property type="evidence" value="ECO:0007669"/>
    <property type="project" value="InterPro"/>
</dbReference>
<evidence type="ECO:0000259" key="6">
    <source>
        <dbReference type="PROSITE" id="PS51007"/>
    </source>
</evidence>
<dbReference type="RefSeq" id="WP_156574644.1">
    <property type="nucleotide sequence ID" value="NZ_CP046415.1"/>
</dbReference>
<dbReference type="SUPFAM" id="SSF46626">
    <property type="entry name" value="Cytochrome c"/>
    <property type="match status" value="1"/>
</dbReference>
<dbReference type="GO" id="GO:0020037">
    <property type="term" value="F:heme binding"/>
    <property type="evidence" value="ECO:0007669"/>
    <property type="project" value="InterPro"/>
</dbReference>
<evidence type="ECO:0000256" key="1">
    <source>
        <dbReference type="ARBA" id="ARBA00022617"/>
    </source>
</evidence>
<evidence type="ECO:0000313" key="7">
    <source>
        <dbReference type="EMBL" id="QGT78984.1"/>
    </source>
</evidence>
<name>A0A6I6D667_9GAMM</name>
<evidence type="ECO:0000256" key="4">
    <source>
        <dbReference type="PROSITE-ProRule" id="PRU00433"/>
    </source>
</evidence>
<keyword evidence="2 4" id="KW-0479">Metal-binding</keyword>
<protein>
    <submittedName>
        <fullName evidence="7">Cytochrome c</fullName>
    </submittedName>
</protein>
<feature type="signal peptide" evidence="5">
    <location>
        <begin position="1"/>
        <end position="28"/>
    </location>
</feature>
<keyword evidence="1 4" id="KW-0349">Heme</keyword>
<dbReference type="AlphaFoldDB" id="A0A6I6D667"/>
<reference evidence="7 8" key="1">
    <citation type="submission" date="2019-11" db="EMBL/GenBank/DDBJ databases">
        <authorList>
            <person name="Zhang J."/>
            <person name="Sun C."/>
        </authorList>
    </citation>
    <scope>NUCLEOTIDE SEQUENCE [LARGE SCALE GENOMIC DNA]</scope>
    <source>
        <strain evidence="8">sp2</strain>
    </source>
</reference>
<dbReference type="KEGG" id="ghl:GM160_08830"/>
<accession>A0A6I6D667</accession>
<evidence type="ECO:0000256" key="3">
    <source>
        <dbReference type="ARBA" id="ARBA00023004"/>
    </source>
</evidence>
<dbReference type="EMBL" id="CP046415">
    <property type="protein sequence ID" value="QGT78984.1"/>
    <property type="molecule type" value="Genomic_DNA"/>
</dbReference>
<dbReference type="GO" id="GO:0046872">
    <property type="term" value="F:metal ion binding"/>
    <property type="evidence" value="ECO:0007669"/>
    <property type="project" value="UniProtKB-KW"/>
</dbReference>
<gene>
    <name evidence="7" type="ORF">GM160_08830</name>
</gene>
<evidence type="ECO:0000256" key="5">
    <source>
        <dbReference type="SAM" id="SignalP"/>
    </source>
</evidence>
<feature type="chain" id="PRO_5026007830" evidence="5">
    <location>
        <begin position="29"/>
        <end position="221"/>
    </location>
</feature>
<evidence type="ECO:0000256" key="2">
    <source>
        <dbReference type="ARBA" id="ARBA00022723"/>
    </source>
</evidence>